<dbReference type="GO" id="GO:0005886">
    <property type="term" value="C:plasma membrane"/>
    <property type="evidence" value="ECO:0007669"/>
    <property type="project" value="UniProtKB-SubCell"/>
</dbReference>
<dbReference type="GO" id="GO:0015420">
    <property type="term" value="F:ABC-type vitamin B12 transporter activity"/>
    <property type="evidence" value="ECO:0007669"/>
    <property type="project" value="UniProtKB-UniRule"/>
</dbReference>
<evidence type="ECO:0000256" key="3">
    <source>
        <dbReference type="ARBA" id="ARBA00006263"/>
    </source>
</evidence>
<dbReference type="HAMAP" id="MF_00024">
    <property type="entry name" value="CobD_CbiB"/>
    <property type="match status" value="1"/>
</dbReference>
<keyword evidence="7 9" id="KW-1133">Transmembrane helix</keyword>
<keyword evidence="6 9" id="KW-0812">Transmembrane</keyword>
<reference evidence="10 11" key="1">
    <citation type="submission" date="2016-10" db="EMBL/GenBank/DDBJ databases">
        <authorList>
            <person name="de Groot N.N."/>
        </authorList>
    </citation>
    <scope>NUCLEOTIDE SEQUENCE [LARGE SCALE GENOMIC DNA]</scope>
    <source>
        <strain evidence="10 11">YAD2003</strain>
    </source>
</reference>
<evidence type="ECO:0000256" key="6">
    <source>
        <dbReference type="ARBA" id="ARBA00022692"/>
    </source>
</evidence>
<organism evidence="10 11">
    <name type="scientific">Ruminococcus flavefaciens</name>
    <dbReference type="NCBI Taxonomy" id="1265"/>
    <lineage>
        <taxon>Bacteria</taxon>
        <taxon>Bacillati</taxon>
        <taxon>Bacillota</taxon>
        <taxon>Clostridia</taxon>
        <taxon>Eubacteriales</taxon>
        <taxon>Oscillospiraceae</taxon>
        <taxon>Ruminococcus</taxon>
    </lineage>
</organism>
<accession>A0A1H6K4Q2</accession>
<comment type="subcellular location">
    <subcellularLocation>
        <location evidence="1 9">Cell membrane</location>
        <topology evidence="1 9">Multi-pass membrane protein</topology>
    </subcellularLocation>
</comment>
<dbReference type="OrthoDB" id="9811967at2"/>
<keyword evidence="4 9" id="KW-1003">Cell membrane</keyword>
<evidence type="ECO:0000313" key="10">
    <source>
        <dbReference type="EMBL" id="SEH66503.1"/>
    </source>
</evidence>
<dbReference type="Proteomes" id="UP000183190">
    <property type="component" value="Unassembled WGS sequence"/>
</dbReference>
<dbReference type="PANTHER" id="PTHR34308">
    <property type="entry name" value="COBALAMIN BIOSYNTHESIS PROTEIN CBIB"/>
    <property type="match status" value="1"/>
</dbReference>
<dbReference type="GO" id="GO:0048472">
    <property type="term" value="F:threonine-phosphate decarboxylase activity"/>
    <property type="evidence" value="ECO:0007669"/>
    <property type="project" value="InterPro"/>
</dbReference>
<evidence type="ECO:0000256" key="5">
    <source>
        <dbReference type="ARBA" id="ARBA00022573"/>
    </source>
</evidence>
<comment type="caution">
    <text evidence="9">Lacks conserved residue(s) required for the propagation of feature annotation.</text>
</comment>
<dbReference type="UniPathway" id="UPA00148"/>
<dbReference type="Pfam" id="PF03186">
    <property type="entry name" value="CobD_Cbib"/>
    <property type="match status" value="1"/>
</dbReference>
<dbReference type="PANTHER" id="PTHR34308:SF1">
    <property type="entry name" value="COBALAMIN BIOSYNTHESIS PROTEIN CBIB"/>
    <property type="match status" value="1"/>
</dbReference>
<evidence type="ECO:0000256" key="7">
    <source>
        <dbReference type="ARBA" id="ARBA00022989"/>
    </source>
</evidence>
<comment type="pathway">
    <text evidence="2 9">Cofactor biosynthesis; adenosylcobalamin biosynthesis.</text>
</comment>
<evidence type="ECO:0000256" key="4">
    <source>
        <dbReference type="ARBA" id="ARBA00022475"/>
    </source>
</evidence>
<evidence type="ECO:0000256" key="8">
    <source>
        <dbReference type="ARBA" id="ARBA00023136"/>
    </source>
</evidence>
<name>A0A1H6K4Q2_RUMFL</name>
<dbReference type="EMBL" id="FNWV01000006">
    <property type="protein sequence ID" value="SEH66503.1"/>
    <property type="molecule type" value="Genomic_DNA"/>
</dbReference>
<gene>
    <name evidence="9" type="primary">cobD</name>
    <name evidence="10" type="ORF">SAMN02910265_02042</name>
</gene>
<feature type="transmembrane region" description="Helical" evidence="9">
    <location>
        <begin position="83"/>
        <end position="103"/>
    </location>
</feature>
<comment type="similarity">
    <text evidence="3 9">Belongs to the CobD/CbiB family.</text>
</comment>
<feature type="transmembrane region" description="Helical" evidence="9">
    <location>
        <begin position="56"/>
        <end position="77"/>
    </location>
</feature>
<protein>
    <recommendedName>
        <fullName evidence="9">Cobalamin biosynthesis protein CobD</fullName>
    </recommendedName>
</protein>
<evidence type="ECO:0000256" key="2">
    <source>
        <dbReference type="ARBA" id="ARBA00004953"/>
    </source>
</evidence>
<dbReference type="AlphaFoldDB" id="A0A1H6K4Q2"/>
<dbReference type="RefSeq" id="WP_074717026.1">
    <property type="nucleotide sequence ID" value="NZ_FNWV01000006.1"/>
</dbReference>
<proteinExistence type="inferred from homology"/>
<sequence length="323" mass="34882">MNYIIAALPLVIAAVLDCILGDPYSLPHPIRLIGKLISSLEAFVRRKMSNDLRKGGVFLALTVILISVSVPLVILIALYSVSLWLGAAAEGVMCYYLVAAKCLTYESMKVYRAAEKDDIEGARKAVSMIVGRDTAVLDEEGIIKAAVETVAENTSDGVTAPIMYMSLGGAVLGALYKSVNTMDSMIGYTNEKYADIGRFAAKFDDVLNYFPSRLTAFAMVLTAPLIGLSGRDAYRIWIRDGRKHASPNSAQTEAACAGALGVQLAGDAYYFGELHKKQFIGDRKRPIENEDIRRANKLMYASSALVFAAALSVRCVIVGGILC</sequence>
<comment type="function">
    <text evidence="9">Converts cobyric acid to cobinamide by the addition of aminopropanol on the F carboxylic group.</text>
</comment>
<dbReference type="NCBIfam" id="TIGR00380">
    <property type="entry name" value="cobal_cbiB"/>
    <property type="match status" value="1"/>
</dbReference>
<dbReference type="InterPro" id="IPR004485">
    <property type="entry name" value="Cobalamin_biosynth_CobD/CbiB"/>
</dbReference>
<dbReference type="GO" id="GO:0009236">
    <property type="term" value="P:cobalamin biosynthetic process"/>
    <property type="evidence" value="ECO:0007669"/>
    <property type="project" value="UniProtKB-UniRule"/>
</dbReference>
<evidence type="ECO:0000313" key="11">
    <source>
        <dbReference type="Proteomes" id="UP000183190"/>
    </source>
</evidence>
<evidence type="ECO:0000256" key="9">
    <source>
        <dbReference type="HAMAP-Rule" id="MF_00024"/>
    </source>
</evidence>
<keyword evidence="8 9" id="KW-0472">Membrane</keyword>
<feature type="transmembrane region" description="Helical" evidence="9">
    <location>
        <begin position="298"/>
        <end position="322"/>
    </location>
</feature>
<evidence type="ECO:0000256" key="1">
    <source>
        <dbReference type="ARBA" id="ARBA00004651"/>
    </source>
</evidence>
<keyword evidence="5 9" id="KW-0169">Cobalamin biosynthesis</keyword>